<reference evidence="1" key="1">
    <citation type="submission" date="2019-08" db="EMBL/GenBank/DDBJ databases">
        <title>The genome of the North American firefly Photinus pyralis.</title>
        <authorList>
            <consortium name="Photinus pyralis genome working group"/>
            <person name="Fallon T.R."/>
            <person name="Sander Lower S.E."/>
            <person name="Weng J.-K."/>
        </authorList>
    </citation>
    <scope>NUCLEOTIDE SEQUENCE</scope>
    <source>
        <strain evidence="1">TRF0915ILg1</strain>
        <tissue evidence="1">Whole body</tissue>
    </source>
</reference>
<dbReference type="Proteomes" id="UP000801492">
    <property type="component" value="Unassembled WGS sequence"/>
</dbReference>
<dbReference type="EMBL" id="VTPC01007019">
    <property type="protein sequence ID" value="KAF2894408.1"/>
    <property type="molecule type" value="Genomic_DNA"/>
</dbReference>
<organism evidence="1 2">
    <name type="scientific">Ignelater luminosus</name>
    <name type="common">Cucubano</name>
    <name type="synonym">Pyrophorus luminosus</name>
    <dbReference type="NCBI Taxonomy" id="2038154"/>
    <lineage>
        <taxon>Eukaryota</taxon>
        <taxon>Metazoa</taxon>
        <taxon>Ecdysozoa</taxon>
        <taxon>Arthropoda</taxon>
        <taxon>Hexapoda</taxon>
        <taxon>Insecta</taxon>
        <taxon>Pterygota</taxon>
        <taxon>Neoptera</taxon>
        <taxon>Endopterygota</taxon>
        <taxon>Coleoptera</taxon>
        <taxon>Polyphaga</taxon>
        <taxon>Elateriformia</taxon>
        <taxon>Elateroidea</taxon>
        <taxon>Elateridae</taxon>
        <taxon>Agrypninae</taxon>
        <taxon>Pyrophorini</taxon>
        <taxon>Ignelater</taxon>
    </lineage>
</organism>
<gene>
    <name evidence="1" type="ORF">ILUMI_11765</name>
</gene>
<dbReference type="OrthoDB" id="7378497at2759"/>
<sequence>MGLTNAELRAALKESKSEEEPLLLLMETNKYIPEPAGIKSEESDVGKKPVIEQDEECDLDESNKEEPALTQPALFVVSRNVMCQKGGAAVFSSLFSAKETFKSIMSNEICDIILRETNQKGRKITEDCNNKLVQKHKASKRPPPKVFKSFTEEKLDTFSGILLAAGACNALNAYPLQSQVYTGKPSDGKYQVNVGERTVLDLLLSIKVLEEMPQQTISLQVVNLLVTRSHGI</sequence>
<name>A0A8K0D0U4_IGNLU</name>
<comment type="caution">
    <text evidence="1">The sequence shown here is derived from an EMBL/GenBank/DDBJ whole genome shotgun (WGS) entry which is preliminary data.</text>
</comment>
<accession>A0A8K0D0U4</accession>
<protein>
    <submittedName>
        <fullName evidence="1">Uncharacterized protein</fullName>
    </submittedName>
</protein>
<keyword evidence="2" id="KW-1185">Reference proteome</keyword>
<evidence type="ECO:0000313" key="1">
    <source>
        <dbReference type="EMBL" id="KAF2894408.1"/>
    </source>
</evidence>
<proteinExistence type="predicted"/>
<dbReference type="AlphaFoldDB" id="A0A8K0D0U4"/>
<evidence type="ECO:0000313" key="2">
    <source>
        <dbReference type="Proteomes" id="UP000801492"/>
    </source>
</evidence>